<dbReference type="Proteomes" id="UP000879542">
    <property type="component" value="Unassembled WGS sequence"/>
</dbReference>
<reference evidence="1" key="1">
    <citation type="journal article" date="2018" name="Genome Biol.">
        <title>SKESA: strategic k-mer extension for scrupulous assemblies.</title>
        <authorList>
            <person name="Souvorov A."/>
            <person name="Agarwala R."/>
            <person name="Lipman D.J."/>
        </authorList>
    </citation>
    <scope>NUCLEOTIDE SEQUENCE</scope>
    <source>
        <strain evidence="1">Clostridioides</strain>
    </source>
</reference>
<accession>A0A9P3YN89</accession>
<protein>
    <submittedName>
        <fullName evidence="1">Uncharacterized protein</fullName>
    </submittedName>
</protein>
<dbReference type="EMBL" id="DAEQIJ010000001">
    <property type="protein sequence ID" value="HBH2618595.1"/>
    <property type="molecule type" value="Genomic_DNA"/>
</dbReference>
<reference evidence="1" key="2">
    <citation type="submission" date="2021-06" db="EMBL/GenBank/DDBJ databases">
        <authorList>
            <consortium name="NCBI Pathogen Detection Project"/>
        </authorList>
    </citation>
    <scope>NUCLEOTIDE SEQUENCE</scope>
    <source>
        <strain evidence="1">Clostridioides</strain>
    </source>
</reference>
<organism evidence="1 3">
    <name type="scientific">Clostridioides difficile</name>
    <name type="common">Peptoclostridium difficile</name>
    <dbReference type="NCBI Taxonomy" id="1496"/>
    <lineage>
        <taxon>Bacteria</taxon>
        <taxon>Bacillati</taxon>
        <taxon>Bacillota</taxon>
        <taxon>Clostridia</taxon>
        <taxon>Peptostreptococcales</taxon>
        <taxon>Peptostreptococcaceae</taxon>
        <taxon>Clostridioides</taxon>
    </lineage>
</organism>
<name>A0A9P3YN89_CLODI</name>
<dbReference type="AlphaFoldDB" id="A0A9P3YN89"/>
<dbReference type="EMBL" id="DAEQIJ010000069">
    <property type="protein sequence ID" value="HBH2622283.1"/>
    <property type="molecule type" value="Genomic_DNA"/>
</dbReference>
<evidence type="ECO:0000313" key="2">
    <source>
        <dbReference type="EMBL" id="HBH2622283.1"/>
    </source>
</evidence>
<dbReference type="RefSeq" id="WP_003430567.1">
    <property type="nucleotide sequence ID" value="NZ_AP025558.1"/>
</dbReference>
<comment type="caution">
    <text evidence="1">The sequence shown here is derived from an EMBL/GenBank/DDBJ whole genome shotgun (WGS) entry which is preliminary data.</text>
</comment>
<proteinExistence type="predicted"/>
<evidence type="ECO:0000313" key="3">
    <source>
        <dbReference type="Proteomes" id="UP000879542"/>
    </source>
</evidence>
<sequence>MNYHTKEELMEALRVVSSSIINCEKVQPKFAEGTSQHSLLRNRIKALHISKALIESEDIIDKYTKEELIEALPPITSIISKCEKGQKKFSEETSHHTRFKNIIEAMYISKSLIMDEISKRD</sequence>
<gene>
    <name evidence="1" type="ORF">KRQ00_000316</name>
    <name evidence="2" type="ORF">KRQ00_004158</name>
</gene>
<evidence type="ECO:0000313" key="1">
    <source>
        <dbReference type="EMBL" id="HBH2618595.1"/>
    </source>
</evidence>